<accession>A0A0H3WP38</accession>
<evidence type="ECO:0000313" key="2">
    <source>
        <dbReference type="EMBL" id="AKM29165.1"/>
    </source>
</evidence>
<organism evidence="2 3">
    <name type="scientific">Pandoraea faecigallinarum</name>
    <dbReference type="NCBI Taxonomy" id="656179"/>
    <lineage>
        <taxon>Bacteria</taxon>
        <taxon>Pseudomonadati</taxon>
        <taxon>Pseudomonadota</taxon>
        <taxon>Betaproteobacteria</taxon>
        <taxon>Burkholderiales</taxon>
        <taxon>Burkholderiaceae</taxon>
        <taxon>Pandoraea</taxon>
    </lineage>
</organism>
<dbReference type="AlphaFoldDB" id="A0A0H3WP38"/>
<sequence length="64" mass="6752">MAVHDATAISETPTTRSHRATGPRNGACSEVDDGVSDDVDDEAGRDTGGRDMVDAQPRKEMPVP</sequence>
<feature type="compositionally biased region" description="Basic and acidic residues" evidence="1">
    <location>
        <begin position="42"/>
        <end position="64"/>
    </location>
</feature>
<dbReference type="Proteomes" id="UP000035651">
    <property type="component" value="Chromosome"/>
</dbReference>
<gene>
    <name evidence="2" type="ORF">AB870_02065</name>
</gene>
<dbReference type="EMBL" id="CP011807">
    <property type="protein sequence ID" value="AKM29165.1"/>
    <property type="molecule type" value="Genomic_DNA"/>
</dbReference>
<dbReference type="KEGG" id="pfg:AB870_02065"/>
<protein>
    <submittedName>
        <fullName evidence="2">Uncharacterized protein</fullName>
    </submittedName>
</protein>
<reference evidence="2" key="1">
    <citation type="submission" date="2016-06" db="EMBL/GenBank/DDBJ databases">
        <title>Complete Genome Sequence of Pandoraea faecigallinarum DSM-23572.</title>
        <authorList>
            <person name="Yong D."/>
            <person name="Ee R."/>
            <person name="Lim Y.-L."/>
            <person name="Yin W.-F."/>
            <person name="Chan K.-G."/>
        </authorList>
    </citation>
    <scope>NUCLEOTIDE SEQUENCE</scope>
    <source>
        <strain evidence="2">DSM 23572</strain>
    </source>
</reference>
<evidence type="ECO:0000256" key="1">
    <source>
        <dbReference type="SAM" id="MobiDB-lite"/>
    </source>
</evidence>
<evidence type="ECO:0000313" key="3">
    <source>
        <dbReference type="Proteomes" id="UP000035651"/>
    </source>
</evidence>
<dbReference type="PATRIC" id="fig|656179.3.peg.457"/>
<proteinExistence type="predicted"/>
<name>A0A0H3WP38_9BURK</name>
<keyword evidence="3" id="KW-1185">Reference proteome</keyword>
<feature type="compositionally biased region" description="Acidic residues" evidence="1">
    <location>
        <begin position="30"/>
        <end position="41"/>
    </location>
</feature>
<feature type="region of interest" description="Disordered" evidence="1">
    <location>
        <begin position="1"/>
        <end position="64"/>
    </location>
</feature>